<feature type="region of interest" description="Disordered" evidence="1">
    <location>
        <begin position="51"/>
        <end position="70"/>
    </location>
</feature>
<evidence type="ECO:0000313" key="2">
    <source>
        <dbReference type="EMBL" id="HDM90551.1"/>
    </source>
</evidence>
<gene>
    <name evidence="2" type="ORF">ENG67_05025</name>
</gene>
<evidence type="ECO:0000256" key="1">
    <source>
        <dbReference type="SAM" id="MobiDB-lite"/>
    </source>
</evidence>
<dbReference type="AlphaFoldDB" id="A0A7C1BAL1"/>
<comment type="caution">
    <text evidence="2">The sequence shown here is derived from an EMBL/GenBank/DDBJ whole genome shotgun (WGS) entry which is preliminary data.</text>
</comment>
<accession>A0A7C1BAL1</accession>
<proteinExistence type="predicted"/>
<organism evidence="2">
    <name type="scientific">candidate division WOR-3 bacterium</name>
    <dbReference type="NCBI Taxonomy" id="2052148"/>
    <lineage>
        <taxon>Bacteria</taxon>
        <taxon>Bacteria division WOR-3</taxon>
    </lineage>
</organism>
<dbReference type="EMBL" id="DRBW01000190">
    <property type="protein sequence ID" value="HDM90551.1"/>
    <property type="molecule type" value="Genomic_DNA"/>
</dbReference>
<name>A0A7C1BAL1_UNCW3</name>
<sequence>MRLTLLPSAVDIAEILRKSGYNVFERGPAMKLTAEEERHPGVEKFAFSETGERTGEGETGGAIPGEPQSEERGIPFEKMREEQVPFAEPSIEEKAQSGDEITGLTHVIEKENPLLAGILAYARIEIKGDDLTLSVQDPFQMDMIKHHEDFIREKAKEVIGRPLTIRVEKGEGHRDEPDPLLLRLIEKFDLEVI</sequence>
<dbReference type="Proteomes" id="UP000885931">
    <property type="component" value="Unassembled WGS sequence"/>
</dbReference>
<reference evidence="2" key="1">
    <citation type="journal article" date="2020" name="mSystems">
        <title>Genome- and Community-Level Interaction Insights into Carbon Utilization and Element Cycling Functions of Hydrothermarchaeota in Hydrothermal Sediment.</title>
        <authorList>
            <person name="Zhou Z."/>
            <person name="Liu Y."/>
            <person name="Xu W."/>
            <person name="Pan J."/>
            <person name="Luo Z.H."/>
            <person name="Li M."/>
        </authorList>
    </citation>
    <scope>NUCLEOTIDE SEQUENCE [LARGE SCALE GENOMIC DNA]</scope>
    <source>
        <strain evidence="2">HyVt-237</strain>
    </source>
</reference>
<protein>
    <submittedName>
        <fullName evidence="2">Uncharacterized protein</fullName>
    </submittedName>
</protein>